<dbReference type="InterPro" id="IPR036134">
    <property type="entry name" value="Crypto/Photolyase_FAD-like_sf"/>
</dbReference>
<evidence type="ECO:0000256" key="3">
    <source>
        <dbReference type="ARBA" id="ARBA00022827"/>
    </source>
</evidence>
<dbReference type="Proteomes" id="UP000238218">
    <property type="component" value="Unassembled WGS sequence"/>
</dbReference>
<dbReference type="InterPro" id="IPR006050">
    <property type="entry name" value="DNA_photolyase_N"/>
</dbReference>
<dbReference type="EMBL" id="PVWP01000010">
    <property type="protein sequence ID" value="PSB36425.1"/>
    <property type="molecule type" value="Genomic_DNA"/>
</dbReference>
<accession>A0ABX5F4Y2</accession>
<dbReference type="PRINTS" id="PR00147">
    <property type="entry name" value="DNAPHOTLYASE"/>
</dbReference>
<keyword evidence="3 4" id="KW-0274">FAD</keyword>
<protein>
    <submittedName>
        <fullName evidence="7">Deoxyribodipyrimidine photolyase</fullName>
    </submittedName>
</protein>
<dbReference type="PROSITE" id="PS51645">
    <property type="entry name" value="PHR_CRY_ALPHA_BETA"/>
    <property type="match status" value="1"/>
</dbReference>
<sequence length="532" mass="59585">MMVLQVVWFKRDLRLADHRPLVEAARRGPVLPLYVVEPELWRQPDSSGRQWSFCREALEELRQALAERGQPLVVRVGEVVAVLEAAHRRLGIAGLWSHQETGNLWTYARDRRVAAWARERGIPWQEVASFGVTRGRRDRRGWARDWERRMAEPLLEAPVALPPLAGIAPRELPSAADLGLAADPCPARQRGGRQAGLELLDGFLHQRGRSYHRRLSSPLTAFEGCSRLSPHLAWGTLSMGEVTQTTRARRAALAALAPEAAAGWPRALDAFLSRLHWHCHFIQKLESEPSIEVLELHPATRHLRVTDPGRLAAWSEGRTGVPFVDACMRALRASGWINFRMRAMLLSFASHHLWIDWRDSGLHLARQFVDYEPGIHWSQCQMQSGTTGINTIRIYNPIKQGRDHDPEGAFLGRWLPELAGVPAIWRHEPWRMDPATQAASGCRIGLDYPAPIVEVAAAAREARERLWGLRRQPGFGDAADAIQERHGSRRSGLPPSARRRSGGSRRRQPPVAAGQLSLDLGLDLGGASRSFT</sequence>
<feature type="compositionally biased region" description="Basic residues" evidence="5">
    <location>
        <begin position="497"/>
        <end position="508"/>
    </location>
</feature>
<evidence type="ECO:0000256" key="1">
    <source>
        <dbReference type="ARBA" id="ARBA00001974"/>
    </source>
</evidence>
<evidence type="ECO:0000313" key="8">
    <source>
        <dbReference type="Proteomes" id="UP000238218"/>
    </source>
</evidence>
<dbReference type="SUPFAM" id="SSF48173">
    <property type="entry name" value="Cryptochrome/photolyase FAD-binding domain"/>
    <property type="match status" value="1"/>
</dbReference>
<gene>
    <name evidence="7" type="ORF">C7B81_14030</name>
</gene>
<dbReference type="PANTHER" id="PTHR11455:SF9">
    <property type="entry name" value="CRYPTOCHROME CIRCADIAN CLOCK 5 ISOFORM X1"/>
    <property type="match status" value="1"/>
</dbReference>
<dbReference type="InterPro" id="IPR014729">
    <property type="entry name" value="Rossmann-like_a/b/a_fold"/>
</dbReference>
<comment type="cofactor">
    <cofactor evidence="1">
        <name>FAD</name>
        <dbReference type="ChEBI" id="CHEBI:57692"/>
    </cofactor>
</comment>
<evidence type="ECO:0000259" key="6">
    <source>
        <dbReference type="PROSITE" id="PS51645"/>
    </source>
</evidence>
<dbReference type="InterPro" id="IPR002081">
    <property type="entry name" value="Cryptochrome/DNA_photolyase_1"/>
</dbReference>
<dbReference type="InterPro" id="IPR005101">
    <property type="entry name" value="Cryptochr/Photolyase_FAD-bd"/>
</dbReference>
<keyword evidence="4" id="KW-0157">Chromophore</keyword>
<evidence type="ECO:0000256" key="4">
    <source>
        <dbReference type="RuleBase" id="RU004182"/>
    </source>
</evidence>
<keyword evidence="2 4" id="KW-0285">Flavoprotein</keyword>
<dbReference type="Gene3D" id="3.40.50.620">
    <property type="entry name" value="HUPs"/>
    <property type="match status" value="1"/>
</dbReference>
<feature type="region of interest" description="Disordered" evidence="5">
    <location>
        <begin position="483"/>
        <end position="512"/>
    </location>
</feature>
<comment type="caution">
    <text evidence="7">The sequence shown here is derived from an EMBL/GenBank/DDBJ whole genome shotgun (WGS) entry which is preliminary data.</text>
</comment>
<keyword evidence="8" id="KW-1185">Reference proteome</keyword>
<name>A0ABX5F4Y2_9CHRO</name>
<dbReference type="Gene3D" id="1.25.40.80">
    <property type="match status" value="1"/>
</dbReference>
<proteinExistence type="inferred from homology"/>
<dbReference type="PANTHER" id="PTHR11455">
    <property type="entry name" value="CRYPTOCHROME"/>
    <property type="match status" value="1"/>
</dbReference>
<evidence type="ECO:0000313" key="7">
    <source>
        <dbReference type="EMBL" id="PSB36425.1"/>
    </source>
</evidence>
<reference evidence="7 8" key="1">
    <citation type="submission" date="2018-03" db="EMBL/GenBank/DDBJ databases">
        <title>The ancient ancestry and fast evolution of plastids.</title>
        <authorList>
            <person name="Moore K.R."/>
            <person name="Magnabosco C."/>
            <person name="Momper L."/>
            <person name="Gold D.A."/>
            <person name="Bosak T."/>
            <person name="Fournier G.P."/>
        </authorList>
    </citation>
    <scope>NUCLEOTIDE SEQUENCE [LARGE SCALE GENOMIC DNA]</scope>
    <source>
        <strain evidence="7 8">CCALA 015</strain>
    </source>
</reference>
<organism evidence="7 8">
    <name type="scientific">Aphanothece cf. minutissima CCALA 015</name>
    <dbReference type="NCBI Taxonomy" id="2107695"/>
    <lineage>
        <taxon>Bacteria</taxon>
        <taxon>Bacillati</taxon>
        <taxon>Cyanobacteriota</taxon>
        <taxon>Cyanophyceae</taxon>
        <taxon>Oscillatoriophycideae</taxon>
        <taxon>Chroococcales</taxon>
        <taxon>Aphanothecaceae</taxon>
        <taxon>Aphanothece</taxon>
    </lineage>
</organism>
<evidence type="ECO:0000256" key="5">
    <source>
        <dbReference type="SAM" id="MobiDB-lite"/>
    </source>
</evidence>
<dbReference type="Pfam" id="PF00875">
    <property type="entry name" value="DNA_photolyase"/>
    <property type="match status" value="1"/>
</dbReference>
<evidence type="ECO:0000256" key="2">
    <source>
        <dbReference type="ARBA" id="ARBA00022630"/>
    </source>
</evidence>
<feature type="domain" description="Photolyase/cryptochrome alpha/beta" evidence="6">
    <location>
        <begin position="3"/>
        <end position="132"/>
    </location>
</feature>
<dbReference type="Pfam" id="PF03441">
    <property type="entry name" value="FAD_binding_7"/>
    <property type="match status" value="1"/>
</dbReference>
<dbReference type="Gene3D" id="1.10.579.10">
    <property type="entry name" value="DNA Cyclobutane Dipyrimidine Photolyase, subunit A, domain 3"/>
    <property type="match status" value="1"/>
</dbReference>
<comment type="similarity">
    <text evidence="4">Belongs to the DNA photolyase family.</text>
</comment>
<dbReference type="SUPFAM" id="SSF52425">
    <property type="entry name" value="Cryptochrome/photolyase, N-terminal domain"/>
    <property type="match status" value="1"/>
</dbReference>
<dbReference type="InterPro" id="IPR036155">
    <property type="entry name" value="Crypto/Photolyase_N_sf"/>
</dbReference>